<sequence>MATSTRQKVGIDIDGILPMSLSDPSATGALPDGMEDAPLILETSMEQFPTLFSCRLGKWIHHRIPEPASFHWNQLASWLFTCLDPFGSGWYDFSPSRKLLITGLRDLWADWEIRQNDPSRPLDVRNRHDEEPAVRPSLASDRRHKRMFGPARCYVMAKWSCFFSKYYCPDNAGRNHDVGRWRPVKVDNVLQHSSGFLTADQLSLMMEDKSVSSSHEVVASSRKNQQNLRAANWAALSLPQPRSRTAKSSGLTGLGNGDQHQAESRTNAGATLQRLTFV</sequence>
<proteinExistence type="predicted"/>
<feature type="region of interest" description="Disordered" evidence="1">
    <location>
        <begin position="234"/>
        <end position="270"/>
    </location>
</feature>
<name>A0A135UZ64_9PEZI</name>
<dbReference type="AlphaFoldDB" id="A0A135UZ64"/>
<keyword evidence="3" id="KW-1185">Reference proteome</keyword>
<feature type="region of interest" description="Disordered" evidence="1">
    <location>
        <begin position="119"/>
        <end position="138"/>
    </location>
</feature>
<evidence type="ECO:0000313" key="3">
    <source>
        <dbReference type="Proteomes" id="UP000070121"/>
    </source>
</evidence>
<accession>A0A135UZ64</accession>
<feature type="compositionally biased region" description="Basic and acidic residues" evidence="1">
    <location>
        <begin position="119"/>
        <end position="133"/>
    </location>
</feature>
<dbReference type="OrthoDB" id="10371733at2759"/>
<protein>
    <submittedName>
        <fullName evidence="2">Uncharacterized protein</fullName>
    </submittedName>
</protein>
<dbReference type="Proteomes" id="UP000070121">
    <property type="component" value="Unassembled WGS sequence"/>
</dbReference>
<evidence type="ECO:0000313" key="2">
    <source>
        <dbReference type="EMBL" id="KXH65632.1"/>
    </source>
</evidence>
<dbReference type="EMBL" id="JFFI01000849">
    <property type="protein sequence ID" value="KXH65632.1"/>
    <property type="molecule type" value="Genomic_DNA"/>
</dbReference>
<gene>
    <name evidence="2" type="ORF">CSAL01_06712</name>
</gene>
<reference evidence="2 3" key="1">
    <citation type="submission" date="2014-02" db="EMBL/GenBank/DDBJ databases">
        <title>The genome sequence of Colletotrichum salicis CBS 607.94.</title>
        <authorList>
            <person name="Baroncelli R."/>
            <person name="Thon M.R."/>
        </authorList>
    </citation>
    <scope>NUCLEOTIDE SEQUENCE [LARGE SCALE GENOMIC DNA]</scope>
    <source>
        <strain evidence="2 3">CBS 607.94</strain>
    </source>
</reference>
<organism evidence="2 3">
    <name type="scientific">Colletotrichum salicis</name>
    <dbReference type="NCBI Taxonomy" id="1209931"/>
    <lineage>
        <taxon>Eukaryota</taxon>
        <taxon>Fungi</taxon>
        <taxon>Dikarya</taxon>
        <taxon>Ascomycota</taxon>
        <taxon>Pezizomycotina</taxon>
        <taxon>Sordariomycetes</taxon>
        <taxon>Hypocreomycetidae</taxon>
        <taxon>Glomerellales</taxon>
        <taxon>Glomerellaceae</taxon>
        <taxon>Colletotrichum</taxon>
        <taxon>Colletotrichum acutatum species complex</taxon>
    </lineage>
</organism>
<evidence type="ECO:0000256" key="1">
    <source>
        <dbReference type="SAM" id="MobiDB-lite"/>
    </source>
</evidence>
<comment type="caution">
    <text evidence="2">The sequence shown here is derived from an EMBL/GenBank/DDBJ whole genome shotgun (WGS) entry which is preliminary data.</text>
</comment>
<feature type="compositionally biased region" description="Polar residues" evidence="1">
    <location>
        <begin position="240"/>
        <end position="251"/>
    </location>
</feature>